<evidence type="ECO:0000313" key="3">
    <source>
        <dbReference type="EMBL" id="KAA8644871.1"/>
    </source>
</evidence>
<dbReference type="SUPFAM" id="SSF57756">
    <property type="entry name" value="Retrovirus zinc finger-like domains"/>
    <property type="match status" value="1"/>
</dbReference>
<evidence type="ECO:0000313" key="4">
    <source>
        <dbReference type="Proteomes" id="UP000324241"/>
    </source>
</evidence>
<evidence type="ECO:0000256" key="2">
    <source>
        <dbReference type="SAM" id="MobiDB-lite"/>
    </source>
</evidence>
<dbReference type="Proteomes" id="UP000324241">
    <property type="component" value="Unassembled WGS sequence"/>
</dbReference>
<reference evidence="3 4" key="1">
    <citation type="submission" date="2019-08" db="EMBL/GenBank/DDBJ databases">
        <title>The genome sequence of a newly discovered highly antifungal drug resistant Aspergillus species, Aspergillus tanneri NIH 1004.</title>
        <authorList>
            <person name="Mounaud S."/>
            <person name="Singh I."/>
            <person name="Joardar V."/>
            <person name="Pakala S."/>
            <person name="Pakala S."/>
            <person name="Venepally P."/>
            <person name="Chung J.K."/>
            <person name="Losada L."/>
            <person name="Nierman W.C."/>
        </authorList>
    </citation>
    <scope>NUCLEOTIDE SEQUENCE [LARGE SCALE GENOMIC DNA]</scope>
    <source>
        <strain evidence="3 4">NIH1004</strain>
    </source>
</reference>
<dbReference type="GeneID" id="54331782"/>
<dbReference type="EMBL" id="QUQM01000006">
    <property type="protein sequence ID" value="KAA8644871.1"/>
    <property type="molecule type" value="Genomic_DNA"/>
</dbReference>
<dbReference type="GO" id="GO:0003676">
    <property type="term" value="F:nucleic acid binding"/>
    <property type="evidence" value="ECO:0007669"/>
    <property type="project" value="InterPro"/>
</dbReference>
<protein>
    <recommendedName>
        <fullName evidence="5">Retrotransposon gag domain-containing protein</fullName>
    </recommendedName>
</protein>
<dbReference type="OrthoDB" id="4501855at2759"/>
<evidence type="ECO:0000256" key="1">
    <source>
        <dbReference type="SAM" id="Coils"/>
    </source>
</evidence>
<dbReference type="InterPro" id="IPR036875">
    <property type="entry name" value="Znf_CCHC_sf"/>
</dbReference>
<dbReference type="AlphaFoldDB" id="A0A5M9MD72"/>
<evidence type="ECO:0008006" key="5">
    <source>
        <dbReference type="Google" id="ProtNLM"/>
    </source>
</evidence>
<dbReference type="GO" id="GO:0008270">
    <property type="term" value="F:zinc ion binding"/>
    <property type="evidence" value="ECO:0007669"/>
    <property type="project" value="InterPro"/>
</dbReference>
<sequence>MIRIVLVCLSARSPARLSARSPACLLARPLACLSASLWEYLYDVRPESTLLLVQQLQQELQNQRLDIQNQRNEIQQLRADLDASRTDVHQLRTQLLSVQTPRSRLPDPPRFNGKPYTLRTWLPSIKAKLRSDQLVGADAFDYVWDRLEQSQQASVLHLRQSAEENQLWDPEVIFSFFQRLCHNPREQQEAIQRFTSIQQRDDESLIAYLARFERLSYEANSTDRRTRPSPKSAPKPALTPNTDPMDTDPVRVNSVKINPNPVHVGSVRVARAASPVLSDSSHESTTSDRRRFRLANNLCLYCGSNDHWIADCDARSTLSDTSEKPPKKLTARASNPPRY</sequence>
<gene>
    <name evidence="3" type="ORF">ATNIH1004_009080</name>
</gene>
<comment type="caution">
    <text evidence="3">The sequence shown here is derived from an EMBL/GenBank/DDBJ whole genome shotgun (WGS) entry which is preliminary data.</text>
</comment>
<feature type="coiled-coil region" evidence="1">
    <location>
        <begin position="53"/>
        <end position="94"/>
    </location>
</feature>
<keyword evidence="1" id="KW-0175">Coiled coil</keyword>
<name>A0A5M9MD72_9EURO</name>
<accession>A0A5M9MD72</accession>
<dbReference type="RefSeq" id="XP_033424232.1">
    <property type="nucleotide sequence ID" value="XM_033573680.1"/>
</dbReference>
<proteinExistence type="predicted"/>
<feature type="region of interest" description="Disordered" evidence="2">
    <location>
        <begin position="219"/>
        <end position="247"/>
    </location>
</feature>
<feature type="region of interest" description="Disordered" evidence="2">
    <location>
        <begin position="316"/>
        <end position="339"/>
    </location>
</feature>
<dbReference type="Gene3D" id="4.10.60.10">
    <property type="entry name" value="Zinc finger, CCHC-type"/>
    <property type="match status" value="1"/>
</dbReference>
<organism evidence="3 4">
    <name type="scientific">Aspergillus tanneri</name>
    <dbReference type="NCBI Taxonomy" id="1220188"/>
    <lineage>
        <taxon>Eukaryota</taxon>
        <taxon>Fungi</taxon>
        <taxon>Dikarya</taxon>
        <taxon>Ascomycota</taxon>
        <taxon>Pezizomycotina</taxon>
        <taxon>Eurotiomycetes</taxon>
        <taxon>Eurotiomycetidae</taxon>
        <taxon>Eurotiales</taxon>
        <taxon>Aspergillaceae</taxon>
        <taxon>Aspergillus</taxon>
        <taxon>Aspergillus subgen. Circumdati</taxon>
    </lineage>
</organism>